<dbReference type="Pfam" id="PF02272">
    <property type="entry name" value="DHHA1"/>
    <property type="match status" value="1"/>
</dbReference>
<dbReference type="Proteomes" id="UP000032309">
    <property type="component" value="Unassembled WGS sequence"/>
</dbReference>
<dbReference type="InterPro" id="IPR003156">
    <property type="entry name" value="DHHA1_dom"/>
</dbReference>
<dbReference type="EMBL" id="BAFN01000001">
    <property type="protein sequence ID" value="GAN34382.1"/>
    <property type="molecule type" value="Genomic_DNA"/>
</dbReference>
<proteinExistence type="predicted"/>
<dbReference type="PANTHER" id="PTHR47618">
    <property type="entry name" value="BIFUNCTIONAL OLIGORIBONUCLEASE AND PAP PHOSPHATASE NRNA"/>
    <property type="match status" value="1"/>
</dbReference>
<keyword evidence="4" id="KW-1185">Reference proteome</keyword>
<evidence type="ECO:0000259" key="2">
    <source>
        <dbReference type="Pfam" id="PF02272"/>
    </source>
</evidence>
<dbReference type="PANTHER" id="PTHR47618:SF1">
    <property type="entry name" value="BIFUNCTIONAL OLIGORIBONUCLEASE AND PAP PHOSPHATASE NRNA"/>
    <property type="match status" value="1"/>
</dbReference>
<dbReference type="RefSeq" id="WP_052564399.1">
    <property type="nucleotide sequence ID" value="NZ_BAFN01000001.1"/>
</dbReference>
<dbReference type="Gene3D" id="3.90.1640.10">
    <property type="entry name" value="inorganic pyrophosphatase (n-terminal core)"/>
    <property type="match status" value="1"/>
</dbReference>
<evidence type="ECO:0000313" key="4">
    <source>
        <dbReference type="Proteomes" id="UP000032309"/>
    </source>
</evidence>
<reference evidence="4" key="1">
    <citation type="journal article" date="2015" name="Genome Announc.">
        <title>Draft Genome Sequence of an Anaerobic Ammonium-Oxidizing Bacterium, "Candidatus Brocadia sinica".</title>
        <authorList>
            <person name="Oshiki M."/>
            <person name="Shinyako-Hata K."/>
            <person name="Satoh H."/>
            <person name="Okabe S."/>
        </authorList>
    </citation>
    <scope>NUCLEOTIDE SEQUENCE [LARGE SCALE GENOMIC DNA]</scope>
    <source>
        <strain evidence="4">JPN1</strain>
    </source>
</reference>
<dbReference type="InterPro" id="IPR051319">
    <property type="entry name" value="Oligoribo/pAp-PDE_c-di-AMP_PDE"/>
</dbReference>
<evidence type="ECO:0000313" key="3">
    <source>
        <dbReference type="EMBL" id="GAN34382.1"/>
    </source>
</evidence>
<gene>
    <name evidence="3" type="ORF">BROSI_A2918</name>
</gene>
<dbReference type="Gene3D" id="3.10.310.30">
    <property type="match status" value="1"/>
</dbReference>
<name>A0ABQ0K017_9BACT</name>
<accession>A0ABQ0K017</accession>
<protein>
    <submittedName>
        <fullName evidence="3">Phosphoesterase</fullName>
    </submittedName>
</protein>
<dbReference type="InterPro" id="IPR038763">
    <property type="entry name" value="DHH_sf"/>
</dbReference>
<dbReference type="SUPFAM" id="SSF64182">
    <property type="entry name" value="DHH phosphoesterases"/>
    <property type="match status" value="1"/>
</dbReference>
<organism evidence="3 4">
    <name type="scientific">Candidatus Brocadia sinica JPN1</name>
    <dbReference type="NCBI Taxonomy" id="1197129"/>
    <lineage>
        <taxon>Bacteria</taxon>
        <taxon>Pseudomonadati</taxon>
        <taxon>Planctomycetota</taxon>
        <taxon>Candidatus Brocadiia</taxon>
        <taxon>Candidatus Brocadiales</taxon>
        <taxon>Candidatus Brocadiaceae</taxon>
        <taxon>Candidatus Brocadia</taxon>
    </lineage>
</organism>
<evidence type="ECO:0000259" key="1">
    <source>
        <dbReference type="Pfam" id="PF01368"/>
    </source>
</evidence>
<comment type="caution">
    <text evidence="3">The sequence shown here is derived from an EMBL/GenBank/DDBJ whole genome shotgun (WGS) entry which is preliminary data.</text>
</comment>
<feature type="domain" description="DDH" evidence="1">
    <location>
        <begin position="23"/>
        <end position="164"/>
    </location>
</feature>
<sequence>MKDASIKTYVDNIRDVIKRYHHFLITTHIRADGDGIGSEIALFYALAGMGKSVFIVNDSPVPQIYKFIIPGTGMYVYPEFPKDPAGVVFALDSPTLERLGKTQEIIPQDAVIINIDHHISNEYFGAINWVTESMCATGEIILTLLKEMNIDITPDIATALYVSIVTDTGRFTHSNTTSQALRAAAFLLERGARHTEISKNVYNANPFNSVQLHAQVLNTVSLHAGNQIATIWLTKEMLEKANVNAIDTQEFADIPVSIDGVTVGVLLREMTKPNWVKVSLRSRNGFNVNDVAKKFGGGGHKYAAGCEIQGSIAEVQQLILEELEKVLLQKSGVIS</sequence>
<dbReference type="InterPro" id="IPR001667">
    <property type="entry name" value="DDH_dom"/>
</dbReference>
<dbReference type="Pfam" id="PF01368">
    <property type="entry name" value="DHH"/>
    <property type="match status" value="1"/>
</dbReference>
<feature type="domain" description="DHHA1" evidence="2">
    <location>
        <begin position="237"/>
        <end position="326"/>
    </location>
</feature>